<accession>A0AAD7H912</accession>
<proteinExistence type="predicted"/>
<keyword evidence="2" id="KW-1185">Reference proteome</keyword>
<evidence type="ECO:0000313" key="2">
    <source>
        <dbReference type="Proteomes" id="UP001215598"/>
    </source>
</evidence>
<gene>
    <name evidence="1" type="ORF">B0H16DRAFT_1339967</name>
</gene>
<evidence type="ECO:0000313" key="1">
    <source>
        <dbReference type="EMBL" id="KAJ7715352.1"/>
    </source>
</evidence>
<name>A0AAD7H912_9AGAR</name>
<reference evidence="1" key="1">
    <citation type="submission" date="2023-03" db="EMBL/GenBank/DDBJ databases">
        <title>Massive genome expansion in bonnet fungi (Mycena s.s.) driven by repeated elements and novel gene families across ecological guilds.</title>
        <authorList>
            <consortium name="Lawrence Berkeley National Laboratory"/>
            <person name="Harder C.B."/>
            <person name="Miyauchi S."/>
            <person name="Viragh M."/>
            <person name="Kuo A."/>
            <person name="Thoen E."/>
            <person name="Andreopoulos B."/>
            <person name="Lu D."/>
            <person name="Skrede I."/>
            <person name="Drula E."/>
            <person name="Henrissat B."/>
            <person name="Morin E."/>
            <person name="Kohler A."/>
            <person name="Barry K."/>
            <person name="LaButti K."/>
            <person name="Morin E."/>
            <person name="Salamov A."/>
            <person name="Lipzen A."/>
            <person name="Mereny Z."/>
            <person name="Hegedus B."/>
            <person name="Baldrian P."/>
            <person name="Stursova M."/>
            <person name="Weitz H."/>
            <person name="Taylor A."/>
            <person name="Grigoriev I.V."/>
            <person name="Nagy L.G."/>
            <person name="Martin F."/>
            <person name="Kauserud H."/>
        </authorList>
    </citation>
    <scope>NUCLEOTIDE SEQUENCE</scope>
    <source>
        <strain evidence="1">CBHHK182m</strain>
    </source>
</reference>
<dbReference type="AlphaFoldDB" id="A0AAD7H912"/>
<dbReference type="EMBL" id="JARKIB010000310">
    <property type="protein sequence ID" value="KAJ7715352.1"/>
    <property type="molecule type" value="Genomic_DNA"/>
</dbReference>
<comment type="caution">
    <text evidence="1">The sequence shown here is derived from an EMBL/GenBank/DDBJ whole genome shotgun (WGS) entry which is preliminary data.</text>
</comment>
<sequence>MTEVDPDKPEDAPLFLPSQFTATQRSILKLEALAQVEYGLREGQAYDALADLRTAIRTFNYNKDVKGASVRGVGRTTRAQKFMKTLSNDIQAAGDSYRRTWVGLVKLGMSPTDNTLRRLEKKQKLEGKGGKKTALGDSKKAEPWFWNAFRPSGMSEADEAAWEVESKSHPEIPMRWFRERALRDRAIEEVETVEAEFGRVIAWFRKNSEIWERMAEGASGGAKAYTHKQAERYRELGEECVREWARAPALVEEDRIAEEKKVAEDAQKAEQEEGLEPRTDYSVYTFAPPIASSLLTTALFTELLPSQWIERLGKLHSSEKVSRRFTE</sequence>
<dbReference type="Proteomes" id="UP001215598">
    <property type="component" value="Unassembled WGS sequence"/>
</dbReference>
<protein>
    <submittedName>
        <fullName evidence="1">Uncharacterized protein</fullName>
    </submittedName>
</protein>
<organism evidence="1 2">
    <name type="scientific">Mycena metata</name>
    <dbReference type="NCBI Taxonomy" id="1033252"/>
    <lineage>
        <taxon>Eukaryota</taxon>
        <taxon>Fungi</taxon>
        <taxon>Dikarya</taxon>
        <taxon>Basidiomycota</taxon>
        <taxon>Agaricomycotina</taxon>
        <taxon>Agaricomycetes</taxon>
        <taxon>Agaricomycetidae</taxon>
        <taxon>Agaricales</taxon>
        <taxon>Marasmiineae</taxon>
        <taxon>Mycenaceae</taxon>
        <taxon>Mycena</taxon>
    </lineage>
</organism>